<protein>
    <submittedName>
        <fullName evidence="6">Uncharacterized protein</fullName>
    </submittedName>
</protein>
<dbReference type="InterPro" id="IPR036770">
    <property type="entry name" value="Ankyrin_rpt-contain_sf"/>
</dbReference>
<comment type="caution">
    <text evidence="6">The sequence shown here is derived from an EMBL/GenBank/DDBJ whole genome shotgun (WGS) entry which is preliminary data.</text>
</comment>
<dbReference type="Gene3D" id="1.25.40.20">
    <property type="entry name" value="Ankyrin repeat-containing domain"/>
    <property type="match status" value="2"/>
</dbReference>
<dbReference type="InterPro" id="IPR002110">
    <property type="entry name" value="Ankyrin_rpt"/>
</dbReference>
<evidence type="ECO:0000256" key="1">
    <source>
        <dbReference type="ARBA" id="ARBA00004430"/>
    </source>
</evidence>
<dbReference type="PROSITE" id="PS50088">
    <property type="entry name" value="ANK_REPEAT"/>
    <property type="match status" value="2"/>
</dbReference>
<dbReference type="SMART" id="SM00248">
    <property type="entry name" value="ANK"/>
    <property type="match status" value="5"/>
</dbReference>
<dbReference type="AlphaFoldDB" id="A0AAD5DXP5"/>
<dbReference type="PANTHER" id="PTHR24198">
    <property type="entry name" value="ANKYRIN REPEAT AND PROTEIN KINASE DOMAIN-CONTAINING PROTEIN"/>
    <property type="match status" value="1"/>
</dbReference>
<dbReference type="InterPro" id="IPR032675">
    <property type="entry name" value="LRR_dom_sf"/>
</dbReference>
<name>A0AAD5DXP5_9CHLO</name>
<dbReference type="PROSITE" id="PS50297">
    <property type="entry name" value="ANK_REP_REGION"/>
    <property type="match status" value="2"/>
</dbReference>
<dbReference type="Gene3D" id="3.80.10.10">
    <property type="entry name" value="Ribonuclease Inhibitor"/>
    <property type="match status" value="1"/>
</dbReference>
<dbReference type="SUPFAM" id="SSF52047">
    <property type="entry name" value="RNI-like"/>
    <property type="match status" value="1"/>
</dbReference>
<proteinExistence type="predicted"/>
<feature type="compositionally biased region" description="Low complexity" evidence="5">
    <location>
        <begin position="539"/>
        <end position="551"/>
    </location>
</feature>
<dbReference type="Proteomes" id="UP001205105">
    <property type="component" value="Unassembled WGS sequence"/>
</dbReference>
<evidence type="ECO:0000256" key="3">
    <source>
        <dbReference type="ARBA" id="ARBA00023043"/>
    </source>
</evidence>
<evidence type="ECO:0000256" key="5">
    <source>
        <dbReference type="SAM" id="MobiDB-lite"/>
    </source>
</evidence>
<feature type="repeat" description="ANK" evidence="4">
    <location>
        <begin position="326"/>
        <end position="358"/>
    </location>
</feature>
<reference evidence="6" key="1">
    <citation type="submission" date="2020-11" db="EMBL/GenBank/DDBJ databases">
        <title>Chlorella ohadii genome sequencing and assembly.</title>
        <authorList>
            <person name="Murik O."/>
            <person name="Treves H."/>
            <person name="Kedem I."/>
            <person name="Shotland Y."/>
            <person name="Kaplan A."/>
        </authorList>
    </citation>
    <scope>NUCLEOTIDE SEQUENCE</scope>
    <source>
        <strain evidence="6">1</strain>
    </source>
</reference>
<dbReference type="GO" id="GO:0005930">
    <property type="term" value="C:axoneme"/>
    <property type="evidence" value="ECO:0007669"/>
    <property type="project" value="UniProtKB-SubCell"/>
</dbReference>
<comment type="subcellular location">
    <subcellularLocation>
        <location evidence="1">Cytoplasm</location>
        <location evidence="1">Cytoskeleton</location>
        <location evidence="1">Cilium axoneme</location>
    </subcellularLocation>
</comment>
<gene>
    <name evidence="6" type="ORF">COHA_002101</name>
</gene>
<organism evidence="6 7">
    <name type="scientific">Chlorella ohadii</name>
    <dbReference type="NCBI Taxonomy" id="2649997"/>
    <lineage>
        <taxon>Eukaryota</taxon>
        <taxon>Viridiplantae</taxon>
        <taxon>Chlorophyta</taxon>
        <taxon>core chlorophytes</taxon>
        <taxon>Trebouxiophyceae</taxon>
        <taxon>Chlorellales</taxon>
        <taxon>Chlorellaceae</taxon>
        <taxon>Chlorella clade</taxon>
        <taxon>Chlorella</taxon>
    </lineage>
</organism>
<evidence type="ECO:0000313" key="7">
    <source>
        <dbReference type="Proteomes" id="UP001205105"/>
    </source>
</evidence>
<feature type="repeat" description="ANK" evidence="4">
    <location>
        <begin position="437"/>
        <end position="469"/>
    </location>
</feature>
<feature type="compositionally biased region" description="Basic and acidic residues" evidence="5">
    <location>
        <begin position="512"/>
        <end position="522"/>
    </location>
</feature>
<dbReference type="EMBL" id="JADXDR010000032">
    <property type="protein sequence ID" value="KAI7844303.1"/>
    <property type="molecule type" value="Genomic_DNA"/>
</dbReference>
<dbReference type="PANTHER" id="PTHR24198:SF165">
    <property type="entry name" value="ANKYRIN REPEAT-CONTAINING PROTEIN-RELATED"/>
    <property type="match status" value="1"/>
</dbReference>
<keyword evidence="2" id="KW-0677">Repeat</keyword>
<keyword evidence="3 4" id="KW-0040">ANK repeat</keyword>
<sequence>MSFAATSKRCAAICRAAPLRLGVVLPAGASPQEEQAAARATLQQLCASFPGTAELDLRGSPLEDGDVAQVLRTLPALSVLQLSGCKKLTPSLTADLLFAQPRGNDRAGKGGLRCVTLQRCFQLTAAALSDVLAAAAQPGSRLATAALSHLSLAGWPAAGQASPLPGQLRMLALHNCDKLGPRVLEALAEACPRLEVLMLGGSVLLPEQPSEAGAGGGDSGDGAADADSPQGCQAADSQHQRFFDAALAALQDGDTAPALCSGFAAHVAGVAAQLAALVARLPHLQVLELTFGLPGLAAALQHLAATEPQLLARRAQPVAVDARDRSGATALFAACEAGRTRAVECLLSAGASATQRNSAGEAPLYIAALKGWERIVDLLLAHFQQRGVSWQAQRLYDGDGWTPLMAAAVGSRTSIVLKLLAAAGQEAAQLVGCVNRYGQSAVHIAARKGSPALLRSLVDAGGAAALLTADCEGKTAAEIARRNGNGSAMHVLLREQQQLARDRQRGSVPTVERPRPNNDRHQQHPPQRWVGRRLQQRKGGNSSSGSASAAH</sequence>
<evidence type="ECO:0000313" key="6">
    <source>
        <dbReference type="EMBL" id="KAI7844303.1"/>
    </source>
</evidence>
<evidence type="ECO:0000256" key="2">
    <source>
        <dbReference type="ARBA" id="ARBA00022737"/>
    </source>
</evidence>
<accession>A0AAD5DXP5</accession>
<evidence type="ECO:0000256" key="4">
    <source>
        <dbReference type="PROSITE-ProRule" id="PRU00023"/>
    </source>
</evidence>
<dbReference type="Pfam" id="PF12796">
    <property type="entry name" value="Ank_2"/>
    <property type="match status" value="1"/>
</dbReference>
<dbReference type="SUPFAM" id="SSF48403">
    <property type="entry name" value="Ankyrin repeat"/>
    <property type="match status" value="1"/>
</dbReference>
<feature type="region of interest" description="Disordered" evidence="5">
    <location>
        <begin position="208"/>
        <end position="235"/>
    </location>
</feature>
<feature type="region of interest" description="Disordered" evidence="5">
    <location>
        <begin position="498"/>
        <end position="551"/>
    </location>
</feature>
<keyword evidence="7" id="KW-1185">Reference proteome</keyword>